<dbReference type="AlphaFoldDB" id="B4CV79"/>
<feature type="signal peptide" evidence="1">
    <location>
        <begin position="1"/>
        <end position="21"/>
    </location>
</feature>
<keyword evidence="4" id="KW-1185">Reference proteome</keyword>
<dbReference type="STRING" id="497964.CfE428DRAFT_0592"/>
<dbReference type="eggNOG" id="COG2152">
    <property type="taxonomic scope" value="Bacteria"/>
</dbReference>
<dbReference type="EMBL" id="ABVL01000001">
    <property type="protein sequence ID" value="EDY22467.1"/>
    <property type="molecule type" value="Genomic_DNA"/>
</dbReference>
<feature type="domain" description="3-keto-alpha-glucoside-1,2-lyase/3-keto-2-hydroxy-glucal hydratase" evidence="2">
    <location>
        <begin position="52"/>
        <end position="255"/>
    </location>
</feature>
<keyword evidence="1" id="KW-0732">Signal</keyword>
<organism evidence="3 4">
    <name type="scientific">Chthoniobacter flavus Ellin428</name>
    <dbReference type="NCBI Taxonomy" id="497964"/>
    <lineage>
        <taxon>Bacteria</taxon>
        <taxon>Pseudomonadati</taxon>
        <taxon>Verrucomicrobiota</taxon>
        <taxon>Spartobacteria</taxon>
        <taxon>Chthoniobacterales</taxon>
        <taxon>Chthoniobacteraceae</taxon>
        <taxon>Chthoniobacter</taxon>
    </lineage>
</organism>
<dbReference type="RefSeq" id="WP_006977919.1">
    <property type="nucleotide sequence ID" value="NZ_ABVL01000001.1"/>
</dbReference>
<protein>
    <recommendedName>
        <fullName evidence="2">3-keto-alpha-glucoside-1,2-lyase/3-keto-2-hydroxy-glucal hydratase domain-containing protein</fullName>
    </recommendedName>
</protein>
<dbReference type="Proteomes" id="UP000005824">
    <property type="component" value="Unassembled WGS sequence"/>
</dbReference>
<proteinExistence type="predicted"/>
<dbReference type="InterPro" id="IPR010496">
    <property type="entry name" value="AL/BT2_dom"/>
</dbReference>
<dbReference type="Gene3D" id="2.60.120.560">
    <property type="entry name" value="Exo-inulinase, domain 1"/>
    <property type="match status" value="1"/>
</dbReference>
<sequence precursor="true">MKPKFLSLIAVILCGARMVMAQDAPAKAGDQTGEKKEEPKVFTLTDEERAAGWRILFDGRNNYGLRGLTFNDWINRGWRIDRGSIFCVKEIKDMGLMTGGHLITLDQYLDFEFHFEWKLSVSGKSGIMYFATGSAKEPKGFIYTIMDDVHNPDGLKGGPIRRTGALYNIIPPSADKKLNGPDSWNEGSILVQGNHVEHWLNGGKVVEYDLGSPQFLQQVKASGVKQWQGFGTKFKTALLIMDDGEEVEFRNLRIRPIWNAAAPGAPGVPAAPAAATGAR</sequence>
<gene>
    <name evidence="3" type="ORF">CfE428DRAFT_0592</name>
</gene>
<evidence type="ECO:0000313" key="3">
    <source>
        <dbReference type="EMBL" id="EDY22467.1"/>
    </source>
</evidence>
<dbReference type="Pfam" id="PF06439">
    <property type="entry name" value="3keto-disac_hyd"/>
    <property type="match status" value="1"/>
</dbReference>
<evidence type="ECO:0000313" key="4">
    <source>
        <dbReference type="Proteomes" id="UP000005824"/>
    </source>
</evidence>
<evidence type="ECO:0000259" key="2">
    <source>
        <dbReference type="Pfam" id="PF06439"/>
    </source>
</evidence>
<dbReference type="GO" id="GO:0016787">
    <property type="term" value="F:hydrolase activity"/>
    <property type="evidence" value="ECO:0007669"/>
    <property type="project" value="InterPro"/>
</dbReference>
<name>B4CV79_9BACT</name>
<reference evidence="3 4" key="1">
    <citation type="journal article" date="2011" name="J. Bacteriol.">
        <title>Genome sequence of Chthoniobacter flavus Ellin428, an aerobic heterotrophic soil bacterium.</title>
        <authorList>
            <person name="Kant R."/>
            <person name="van Passel M.W."/>
            <person name="Palva A."/>
            <person name="Lucas S."/>
            <person name="Lapidus A."/>
            <person name="Glavina Del Rio T."/>
            <person name="Dalin E."/>
            <person name="Tice H."/>
            <person name="Bruce D."/>
            <person name="Goodwin L."/>
            <person name="Pitluck S."/>
            <person name="Larimer F.W."/>
            <person name="Land M.L."/>
            <person name="Hauser L."/>
            <person name="Sangwan P."/>
            <person name="de Vos W.M."/>
            <person name="Janssen P.H."/>
            <person name="Smidt H."/>
        </authorList>
    </citation>
    <scope>NUCLEOTIDE SEQUENCE [LARGE SCALE GENOMIC DNA]</scope>
    <source>
        <strain evidence="3 4">Ellin428</strain>
    </source>
</reference>
<accession>B4CV79</accession>
<comment type="caution">
    <text evidence="3">The sequence shown here is derived from an EMBL/GenBank/DDBJ whole genome shotgun (WGS) entry which is preliminary data.</text>
</comment>
<evidence type="ECO:0000256" key="1">
    <source>
        <dbReference type="SAM" id="SignalP"/>
    </source>
</evidence>
<feature type="chain" id="PRO_5002802360" description="3-keto-alpha-glucoside-1,2-lyase/3-keto-2-hydroxy-glucal hydratase domain-containing protein" evidence="1">
    <location>
        <begin position="22"/>
        <end position="279"/>
    </location>
</feature>
<dbReference type="InParanoid" id="B4CV79"/>